<organism evidence="3 4">
    <name type="scientific">Chondromyces crocatus</name>
    <dbReference type="NCBI Taxonomy" id="52"/>
    <lineage>
        <taxon>Bacteria</taxon>
        <taxon>Pseudomonadati</taxon>
        <taxon>Myxococcota</taxon>
        <taxon>Polyangia</taxon>
        <taxon>Polyangiales</taxon>
        <taxon>Polyangiaceae</taxon>
        <taxon>Chondromyces</taxon>
    </lineage>
</organism>
<dbReference type="STRING" id="52.CMC5_037330"/>
<dbReference type="EMBL" id="CP012159">
    <property type="protein sequence ID" value="AKT39584.1"/>
    <property type="molecule type" value="Genomic_DNA"/>
</dbReference>
<keyword evidence="4" id="KW-1185">Reference proteome</keyword>
<dbReference type="SUPFAM" id="SSF53474">
    <property type="entry name" value="alpha/beta-Hydrolases"/>
    <property type="match status" value="1"/>
</dbReference>
<dbReference type="Pfam" id="PF12146">
    <property type="entry name" value="Hydrolase_4"/>
    <property type="match status" value="1"/>
</dbReference>
<proteinExistence type="predicted"/>
<sequence>MKEPERRSSTRESRSLRVLRRALLSLLALYGALLLFALFGADRILYMPHAARYVAGSEITLLSTEGGAKIAARHWPTRGARYVVLFSHGNAEDLDDIEPFVERLRALGLSVFAYDYEGYGLSEGSPSEKGLYADIDAAYAHLTGPLGYPPERIIAYGRSLGGSPSVDLARRAPLGGLVLESAFTSVYRVATRIPLFPGDRHVNIDKIGDARCPVLILHGRRDGIVPFHHGEALFARAPEPKRALWIDEAGHNDFVFVAGEAYDRALRGFVALLDEHVERSETAAASPEWGRQALAAVVR</sequence>
<dbReference type="InterPro" id="IPR022742">
    <property type="entry name" value="Hydrolase_4"/>
</dbReference>
<keyword evidence="3" id="KW-0378">Hydrolase</keyword>
<dbReference type="KEGG" id="ccro:CMC5_037330"/>
<keyword evidence="1" id="KW-1133">Transmembrane helix</keyword>
<feature type="transmembrane region" description="Helical" evidence="1">
    <location>
        <begin position="21"/>
        <end position="41"/>
    </location>
</feature>
<dbReference type="OrthoDB" id="9777090at2"/>
<accession>A0A0K1EFG7</accession>
<dbReference type="Gene3D" id="3.40.50.1820">
    <property type="entry name" value="alpha/beta hydrolase"/>
    <property type="match status" value="1"/>
</dbReference>
<reference evidence="3 4" key="1">
    <citation type="submission" date="2015-07" db="EMBL/GenBank/DDBJ databases">
        <title>Genome analysis of myxobacterium Chondromyces crocatus Cm c5 reveals a high potential for natural compound synthesis and the genetic basis for the loss of fruiting body formation.</title>
        <authorList>
            <person name="Zaburannyi N."/>
            <person name="Bunk B."/>
            <person name="Maier J."/>
            <person name="Overmann J."/>
            <person name="Mueller R."/>
        </authorList>
    </citation>
    <scope>NUCLEOTIDE SEQUENCE [LARGE SCALE GENOMIC DNA]</scope>
    <source>
        <strain evidence="3 4">Cm c5</strain>
    </source>
</reference>
<keyword evidence="1" id="KW-0812">Transmembrane</keyword>
<evidence type="ECO:0000256" key="1">
    <source>
        <dbReference type="SAM" id="Phobius"/>
    </source>
</evidence>
<dbReference type="InterPro" id="IPR029058">
    <property type="entry name" value="AB_hydrolase_fold"/>
</dbReference>
<dbReference type="AlphaFoldDB" id="A0A0K1EFG7"/>
<gene>
    <name evidence="3" type="ORF">CMC5_037330</name>
</gene>
<evidence type="ECO:0000313" key="3">
    <source>
        <dbReference type="EMBL" id="AKT39584.1"/>
    </source>
</evidence>
<name>A0A0K1EFG7_CHOCO</name>
<protein>
    <submittedName>
        <fullName evidence="3">Alpha/beta hydrolase</fullName>
    </submittedName>
</protein>
<feature type="domain" description="Serine aminopeptidase S33" evidence="2">
    <location>
        <begin position="80"/>
        <end position="186"/>
    </location>
</feature>
<dbReference type="GO" id="GO:0016787">
    <property type="term" value="F:hydrolase activity"/>
    <property type="evidence" value="ECO:0007669"/>
    <property type="project" value="UniProtKB-KW"/>
</dbReference>
<dbReference type="Proteomes" id="UP000067626">
    <property type="component" value="Chromosome"/>
</dbReference>
<dbReference type="PANTHER" id="PTHR12277:SF81">
    <property type="entry name" value="PROTEIN ABHD13"/>
    <property type="match status" value="1"/>
</dbReference>
<keyword evidence="1" id="KW-0472">Membrane</keyword>
<evidence type="ECO:0000313" key="4">
    <source>
        <dbReference type="Proteomes" id="UP000067626"/>
    </source>
</evidence>
<evidence type="ECO:0000259" key="2">
    <source>
        <dbReference type="Pfam" id="PF12146"/>
    </source>
</evidence>
<dbReference type="PANTHER" id="PTHR12277">
    <property type="entry name" value="ALPHA/BETA HYDROLASE DOMAIN-CONTAINING PROTEIN"/>
    <property type="match status" value="1"/>
</dbReference>